<sequence>MLQNQSGADRFTLAHAAHPSGLPYSFQRPWHGETVFRQTGPLAASGCASVVPIHVAPPYHWPDSRRLAQGQTATVKAASRPLHEPPTCALSTHGPAEAHVPMGGNGMWIGIFQWAKAGTEAFHHHHYPACAFEFTITTAGQLLASNPIRITDKMAASTISTSRTLKPDAIDIPPSSSGSNKARSPQDEPMSPRSWRHRENTYQPPSRIQTTGSLDAEDYFVGPRDMSKHSKWPYFMRMHGSVFPKMIIPLTVVTVWSTAITVVSELVHPLSVSTLLLTVLGFVVGLAISFRTSTAYERYTEGRKYWSQLIFVSQNLARTIWIHTAEREGELGKEDLLKKLSALNLLNAFACSVKHRLRFEPGIDYPDLRQRVEFLDTFAKAAEVHIPKESDKKKIKAIGEYLGVTFAESNPRKRIKRSKKPLGNLSLEILNHLSSYVHSIINNDTLSIGLYQNQAITAVVALNEALTGMDRVLQTPLPIAYSIAISQITWVYVMALPFQLVDSLHWVTIPGCVFAAYIIIGLAAIGREIENPFGHDVNDLPLEAYCEELEMDIDTITSMYAPSTQEFMGREGNMPIWPLSHKSFGEWTLRSKQDIRDALMTKTKADMAVRKSFAVPKDSQED</sequence>
<evidence type="ECO:0000313" key="10">
    <source>
        <dbReference type="EMBL" id="CBX90781.1"/>
    </source>
</evidence>
<evidence type="ECO:0000256" key="6">
    <source>
        <dbReference type="ARBA" id="ARBA00023065"/>
    </source>
</evidence>
<keyword evidence="7 9" id="KW-0472">Membrane</keyword>
<dbReference type="Proteomes" id="UP000002668">
    <property type="component" value="Genome"/>
</dbReference>
<keyword evidence="11" id="KW-1185">Reference proteome</keyword>
<dbReference type="eggNOG" id="ENOG502RZS9">
    <property type="taxonomic scope" value="Eukaryota"/>
</dbReference>
<feature type="transmembrane region" description="Helical" evidence="9">
    <location>
        <begin position="246"/>
        <end position="264"/>
    </location>
</feature>
<keyword evidence="4 9" id="KW-0812">Transmembrane</keyword>
<dbReference type="Pfam" id="PF25539">
    <property type="entry name" value="Bestrophin_2"/>
    <property type="match status" value="1"/>
</dbReference>
<organism evidence="11">
    <name type="scientific">Leptosphaeria maculans (strain JN3 / isolate v23.1.3 / race Av1-4-5-6-7-8)</name>
    <name type="common">Blackleg fungus</name>
    <name type="synonym">Phoma lingam</name>
    <dbReference type="NCBI Taxonomy" id="985895"/>
    <lineage>
        <taxon>Eukaryota</taxon>
        <taxon>Fungi</taxon>
        <taxon>Dikarya</taxon>
        <taxon>Ascomycota</taxon>
        <taxon>Pezizomycotina</taxon>
        <taxon>Dothideomycetes</taxon>
        <taxon>Pleosporomycetidae</taxon>
        <taxon>Pleosporales</taxon>
        <taxon>Pleosporineae</taxon>
        <taxon>Leptosphaeriaceae</taxon>
        <taxon>Plenodomus</taxon>
        <taxon>Plenodomus lingam/Leptosphaeria maculans species complex</taxon>
    </lineage>
</organism>
<dbReference type="VEuPathDB" id="FungiDB:LEMA_P058150.1"/>
<evidence type="ECO:0000256" key="9">
    <source>
        <dbReference type="SAM" id="Phobius"/>
    </source>
</evidence>
<keyword evidence="5 9" id="KW-1133">Transmembrane helix</keyword>
<dbReference type="PANTHER" id="PTHR33281">
    <property type="entry name" value="UPF0187 PROTEIN YNEE"/>
    <property type="match status" value="1"/>
</dbReference>
<dbReference type="HOGENOM" id="CLU_029790_1_1_1"/>
<feature type="region of interest" description="Disordered" evidence="8">
    <location>
        <begin position="159"/>
        <end position="210"/>
    </location>
</feature>
<dbReference type="EMBL" id="FP929065">
    <property type="protein sequence ID" value="CBX90781.1"/>
    <property type="molecule type" value="Genomic_DNA"/>
</dbReference>
<dbReference type="OrthoDB" id="1368at2759"/>
<proteinExistence type="predicted"/>
<evidence type="ECO:0000256" key="7">
    <source>
        <dbReference type="ARBA" id="ARBA00023136"/>
    </source>
</evidence>
<dbReference type="InterPro" id="IPR044669">
    <property type="entry name" value="YneE/VCCN1/2-like"/>
</dbReference>
<evidence type="ECO:0000256" key="2">
    <source>
        <dbReference type="ARBA" id="ARBA00022448"/>
    </source>
</evidence>
<feature type="transmembrane region" description="Helical" evidence="9">
    <location>
        <begin position="479"/>
        <end position="498"/>
    </location>
</feature>
<evidence type="ECO:0000256" key="3">
    <source>
        <dbReference type="ARBA" id="ARBA00022475"/>
    </source>
</evidence>
<dbReference type="GO" id="GO:0005886">
    <property type="term" value="C:plasma membrane"/>
    <property type="evidence" value="ECO:0007669"/>
    <property type="project" value="UniProtKB-SubCell"/>
</dbReference>
<evidence type="ECO:0000256" key="5">
    <source>
        <dbReference type="ARBA" id="ARBA00022989"/>
    </source>
</evidence>
<accession>E4ZIC0</accession>
<name>E4ZIC0_LEPMJ</name>
<evidence type="ECO:0000313" key="11">
    <source>
        <dbReference type="Proteomes" id="UP000002668"/>
    </source>
</evidence>
<dbReference type="InParanoid" id="E4ZIC0"/>
<evidence type="ECO:0000256" key="8">
    <source>
        <dbReference type="SAM" id="MobiDB-lite"/>
    </source>
</evidence>
<keyword evidence="2" id="KW-0813">Transport</keyword>
<keyword evidence="3" id="KW-1003">Cell membrane</keyword>
<protein>
    <submittedName>
        <fullName evidence="10">Uncharacterized protein</fullName>
    </submittedName>
</protein>
<feature type="transmembrane region" description="Helical" evidence="9">
    <location>
        <begin position="270"/>
        <end position="290"/>
    </location>
</feature>
<reference evidence="11" key="1">
    <citation type="journal article" date="2011" name="Nat. Commun.">
        <title>Effector diversification within compartments of the Leptosphaeria maculans genome affected by Repeat-Induced Point mutations.</title>
        <authorList>
            <person name="Rouxel T."/>
            <person name="Grandaubert J."/>
            <person name="Hane J.K."/>
            <person name="Hoede C."/>
            <person name="van de Wouw A.P."/>
            <person name="Couloux A."/>
            <person name="Dominguez V."/>
            <person name="Anthouard V."/>
            <person name="Bally P."/>
            <person name="Bourras S."/>
            <person name="Cozijnsen A.J."/>
            <person name="Ciuffetti L.M."/>
            <person name="Degrave A."/>
            <person name="Dilmaghani A."/>
            <person name="Duret L."/>
            <person name="Fudal I."/>
            <person name="Goodwin S.B."/>
            <person name="Gout L."/>
            <person name="Glaser N."/>
            <person name="Linglin J."/>
            <person name="Kema G.H.J."/>
            <person name="Lapalu N."/>
            <person name="Lawrence C.B."/>
            <person name="May K."/>
            <person name="Meyer M."/>
            <person name="Ollivier B."/>
            <person name="Poulain J."/>
            <person name="Schoch C.L."/>
            <person name="Simon A."/>
            <person name="Spatafora J.W."/>
            <person name="Stachowiak A."/>
            <person name="Turgeon B.G."/>
            <person name="Tyler B.M."/>
            <person name="Vincent D."/>
            <person name="Weissenbach J."/>
            <person name="Amselem J."/>
            <person name="Quesneville H."/>
            <person name="Oliver R.P."/>
            <person name="Wincker P."/>
            <person name="Balesdent M.-H."/>
            <person name="Howlett B.J."/>
        </authorList>
    </citation>
    <scope>NUCLEOTIDE SEQUENCE [LARGE SCALE GENOMIC DNA]</scope>
    <source>
        <strain evidence="11">JN3 / isolate v23.1.3 / race Av1-4-5-6-7-8</strain>
    </source>
</reference>
<dbReference type="GeneID" id="13292606"/>
<feature type="compositionally biased region" description="Polar residues" evidence="8">
    <location>
        <begin position="174"/>
        <end position="183"/>
    </location>
</feature>
<gene>
    <name evidence="10" type="ORF">LEMA_P058150.1</name>
</gene>
<dbReference type="PANTHER" id="PTHR33281:SF19">
    <property type="entry name" value="VOLTAGE-DEPENDENT ANION CHANNEL-FORMING PROTEIN YNEE"/>
    <property type="match status" value="1"/>
</dbReference>
<evidence type="ECO:0000256" key="1">
    <source>
        <dbReference type="ARBA" id="ARBA00004651"/>
    </source>
</evidence>
<feature type="transmembrane region" description="Helical" evidence="9">
    <location>
        <begin position="504"/>
        <end position="525"/>
    </location>
</feature>
<dbReference type="GO" id="GO:0005254">
    <property type="term" value="F:chloride channel activity"/>
    <property type="evidence" value="ECO:0007669"/>
    <property type="project" value="InterPro"/>
</dbReference>
<dbReference type="AlphaFoldDB" id="E4ZIC0"/>
<comment type="subcellular location">
    <subcellularLocation>
        <location evidence="1">Cell membrane</location>
        <topology evidence="1">Multi-pass membrane protein</topology>
    </subcellularLocation>
</comment>
<evidence type="ECO:0000256" key="4">
    <source>
        <dbReference type="ARBA" id="ARBA00022692"/>
    </source>
</evidence>
<feature type="compositionally biased region" description="Polar residues" evidence="8">
    <location>
        <begin position="201"/>
        <end position="210"/>
    </location>
</feature>
<keyword evidence="6" id="KW-0406">Ion transport</keyword>
<dbReference type="STRING" id="985895.E4ZIC0"/>